<dbReference type="EMBL" id="JAGDFX010000008">
    <property type="protein sequence ID" value="MBO1519627.1"/>
    <property type="molecule type" value="Genomic_DNA"/>
</dbReference>
<proteinExistence type="inferred from homology"/>
<evidence type="ECO:0000313" key="3">
    <source>
        <dbReference type="Proteomes" id="UP000664882"/>
    </source>
</evidence>
<dbReference type="Gene3D" id="3.40.50.2020">
    <property type="match status" value="1"/>
</dbReference>
<dbReference type="InterPro" id="IPR051910">
    <property type="entry name" value="ComF/GntX_DNA_util-trans"/>
</dbReference>
<accession>A0ABS3NGF1</accession>
<evidence type="ECO:0000313" key="2">
    <source>
        <dbReference type="EMBL" id="MBO1519627.1"/>
    </source>
</evidence>
<sequence length="231" mass="26644">MIKRLLTRLQSPPLWWGQCLLCRHDCQQQPLICDLCQAELPYLLYPCPQCAFPLSVADASCGQCQRHPPLWQRMQVLADFEPPYARLIHDLKYHQRALNGRLLGQLLARQVTAPYPEVVMPVPLYWWRKMRRGYNQADEIARGIQDILPIVIDSTSLKRVRSTASQTHLSRRERQQNLHQAFACRAISYQHVALLDDVITTGSTMAELTQLLYDQGVVKVEVWAVCRTLGR</sequence>
<dbReference type="CDD" id="cd06223">
    <property type="entry name" value="PRTases_typeI"/>
    <property type="match status" value="1"/>
</dbReference>
<dbReference type="Proteomes" id="UP000664882">
    <property type="component" value="Unassembled WGS sequence"/>
</dbReference>
<gene>
    <name evidence="2" type="ORF">J3U76_08310</name>
</gene>
<reference evidence="2 3" key="1">
    <citation type="submission" date="2021-03" db="EMBL/GenBank/DDBJ databases">
        <title>Oceanisphaera sp. nov., isolated from the intestine.</title>
        <authorList>
            <person name="Zhao L.-H."/>
            <person name="Shi L.-F."/>
        </authorList>
    </citation>
    <scope>NUCLEOTIDE SEQUENCE [LARGE SCALE GENOMIC DNA]</scope>
    <source>
        <strain evidence="2 3">DM8</strain>
    </source>
</reference>
<dbReference type="InterPro" id="IPR029057">
    <property type="entry name" value="PRTase-like"/>
</dbReference>
<comment type="caution">
    <text evidence="2">The sequence shown here is derived from an EMBL/GenBank/DDBJ whole genome shotgun (WGS) entry which is preliminary data.</text>
</comment>
<keyword evidence="3" id="KW-1185">Reference proteome</keyword>
<protein>
    <submittedName>
        <fullName evidence="2">ComF family protein</fullName>
    </submittedName>
</protein>
<comment type="similarity">
    <text evidence="1">Belongs to the ComF/GntX family.</text>
</comment>
<organism evidence="2 3">
    <name type="scientific">Oceanisphaera pacifica</name>
    <dbReference type="NCBI Taxonomy" id="2818389"/>
    <lineage>
        <taxon>Bacteria</taxon>
        <taxon>Pseudomonadati</taxon>
        <taxon>Pseudomonadota</taxon>
        <taxon>Gammaproteobacteria</taxon>
        <taxon>Aeromonadales</taxon>
        <taxon>Aeromonadaceae</taxon>
        <taxon>Oceanisphaera</taxon>
    </lineage>
</organism>
<dbReference type="RefSeq" id="WP_208005503.1">
    <property type="nucleotide sequence ID" value="NZ_JAGDFX010000008.1"/>
</dbReference>
<name>A0ABS3NGF1_9GAMM</name>
<evidence type="ECO:0000256" key="1">
    <source>
        <dbReference type="ARBA" id="ARBA00008007"/>
    </source>
</evidence>
<dbReference type="SUPFAM" id="SSF53271">
    <property type="entry name" value="PRTase-like"/>
    <property type="match status" value="1"/>
</dbReference>
<dbReference type="InterPro" id="IPR000836">
    <property type="entry name" value="PRTase_dom"/>
</dbReference>
<dbReference type="PANTHER" id="PTHR47505:SF1">
    <property type="entry name" value="DNA UTILIZATION PROTEIN YHGH"/>
    <property type="match status" value="1"/>
</dbReference>
<dbReference type="PANTHER" id="PTHR47505">
    <property type="entry name" value="DNA UTILIZATION PROTEIN YHGH"/>
    <property type="match status" value="1"/>
</dbReference>